<reference evidence="1 2" key="1">
    <citation type="submission" date="2015-03" db="EMBL/GenBank/DDBJ databases">
        <title>Genome sequence of Variovorax paradoxus TBEA6.</title>
        <authorList>
            <person name="Poehlein A."/>
            <person name="Schuldes J."/>
            <person name="Wuebbeler J.H."/>
            <person name="Hiessl S."/>
            <person name="Steinbuechel A."/>
            <person name="Daniel R."/>
        </authorList>
    </citation>
    <scope>NUCLEOTIDE SEQUENCE [LARGE SCALE GENOMIC DNA]</scope>
    <source>
        <strain evidence="1 2">TBEA6</strain>
    </source>
</reference>
<proteinExistence type="predicted"/>
<accession>A0A0H2M6Z4</accession>
<sequence length="347" mass="37493">MRFHAEREDRVGGARSVGAIAARSRAEGGREVRGGGVGVGADGVGVLRVDQRGVGGRCQRERGAVVLEDHHRADFCRCAGNLQQPKPPDVEVRVGVARGIEGRPVFDEYAVVVRRRRVFDRVAGLDAGDRRNAVGDADGDGRTHAALAAARKGFKNRSGHGVEHAHARDRNHRVARIAVDEAVAGLDPRAVCGDLDLGSLAALQLHNVEIGSPRSEHAGEVDVRLQIGLVLVQVRNGDVRPGAGHEREADALLLGDHLAVGAECGRVVRATGLAANDRVTSVDVDSGRFIRRILARRDDRHVGNPAADDRRIGLREHQEQVIARWRTLEIEIRILADTDEDLVQQVD</sequence>
<dbReference type="EMBL" id="JZWI01000011">
    <property type="protein sequence ID" value="KLN56537.1"/>
    <property type="molecule type" value="Genomic_DNA"/>
</dbReference>
<dbReference type="Proteomes" id="UP000035170">
    <property type="component" value="Unassembled WGS sequence"/>
</dbReference>
<evidence type="ECO:0000313" key="2">
    <source>
        <dbReference type="Proteomes" id="UP000035170"/>
    </source>
</evidence>
<gene>
    <name evidence="1" type="ORF">VPARA_24790</name>
</gene>
<comment type="caution">
    <text evidence="1">The sequence shown here is derived from an EMBL/GenBank/DDBJ whole genome shotgun (WGS) entry which is preliminary data.</text>
</comment>
<keyword evidence="2" id="KW-1185">Reference proteome</keyword>
<organism evidence="1 2">
    <name type="scientific">Variovorax paradoxus</name>
    <dbReference type="NCBI Taxonomy" id="34073"/>
    <lineage>
        <taxon>Bacteria</taxon>
        <taxon>Pseudomonadati</taxon>
        <taxon>Pseudomonadota</taxon>
        <taxon>Betaproteobacteria</taxon>
        <taxon>Burkholderiales</taxon>
        <taxon>Comamonadaceae</taxon>
        <taxon>Variovorax</taxon>
    </lineage>
</organism>
<name>A0A0H2M6Z4_VARPD</name>
<dbReference type="AlphaFoldDB" id="A0A0H2M6Z4"/>
<evidence type="ECO:0000313" key="1">
    <source>
        <dbReference type="EMBL" id="KLN56537.1"/>
    </source>
</evidence>
<protein>
    <submittedName>
        <fullName evidence="1">Uncharacterized protein</fullName>
    </submittedName>
</protein>